<accession>A0ABS7J774</accession>
<name>A0ABS7J774_9SPHN</name>
<dbReference type="EMBL" id="JAIGNO010000007">
    <property type="protein sequence ID" value="MBX7483152.1"/>
    <property type="molecule type" value="Genomic_DNA"/>
</dbReference>
<comment type="caution">
    <text evidence="1">The sequence shown here is derived from an EMBL/GenBank/DDBJ whole genome shotgun (WGS) entry which is preliminary data.</text>
</comment>
<reference evidence="1 2" key="1">
    <citation type="submission" date="2021-08" db="EMBL/GenBank/DDBJ databases">
        <title>Comparative Genomics Analysis of the Genus Qipengyuania Reveals Extensive Genetic Diversity and Metabolic Versatility, Including the Description of Fifteen Novel Species.</title>
        <authorList>
            <person name="Liu Y."/>
        </authorList>
    </citation>
    <scope>NUCLEOTIDE SEQUENCE [LARGE SCALE GENOMIC DNA]</scope>
    <source>
        <strain evidence="1 2">6D47A</strain>
    </source>
</reference>
<evidence type="ECO:0000313" key="2">
    <source>
        <dbReference type="Proteomes" id="UP000755104"/>
    </source>
</evidence>
<organism evidence="1 2">
    <name type="scientific">Qipengyuania qiaonensis</name>
    <dbReference type="NCBI Taxonomy" id="2867240"/>
    <lineage>
        <taxon>Bacteria</taxon>
        <taxon>Pseudomonadati</taxon>
        <taxon>Pseudomonadota</taxon>
        <taxon>Alphaproteobacteria</taxon>
        <taxon>Sphingomonadales</taxon>
        <taxon>Erythrobacteraceae</taxon>
        <taxon>Qipengyuania</taxon>
    </lineage>
</organism>
<protein>
    <submittedName>
        <fullName evidence="1">Uncharacterized protein</fullName>
    </submittedName>
</protein>
<sequence>MIIRRQVNIAARQTQGAEYSGVRKSPPVRIVVQIEFEQPQTKVELLGKRSVRKGKCGDQAIGWPFLAFEITALHHQLENAGMGLDMIGVMRADVL</sequence>
<gene>
    <name evidence="1" type="ORF">K3174_11475</name>
</gene>
<dbReference type="Proteomes" id="UP000755104">
    <property type="component" value="Unassembled WGS sequence"/>
</dbReference>
<evidence type="ECO:0000313" key="1">
    <source>
        <dbReference type="EMBL" id="MBX7483152.1"/>
    </source>
</evidence>
<proteinExistence type="predicted"/>
<keyword evidence="2" id="KW-1185">Reference proteome</keyword>